<gene>
    <name evidence="1" type="ORF">ERS007739_04961</name>
</gene>
<proteinExistence type="predicted"/>
<organism evidence="1 2">
    <name type="scientific">Mycobacterium tuberculosis</name>
    <dbReference type="NCBI Taxonomy" id="1773"/>
    <lineage>
        <taxon>Bacteria</taxon>
        <taxon>Bacillati</taxon>
        <taxon>Actinomycetota</taxon>
        <taxon>Actinomycetes</taxon>
        <taxon>Mycobacteriales</taxon>
        <taxon>Mycobacteriaceae</taxon>
        <taxon>Mycobacterium</taxon>
        <taxon>Mycobacterium tuberculosis complex</taxon>
    </lineage>
</organism>
<accession>A0A916LGB5</accession>
<reference evidence="2" key="1">
    <citation type="submission" date="2015-03" db="EMBL/GenBank/DDBJ databases">
        <authorList>
            <consortium name="Pathogen Informatics"/>
        </authorList>
    </citation>
    <scope>NUCLEOTIDE SEQUENCE [LARGE SCALE GENOMIC DNA]</scope>
    <source>
        <strain evidence="2">N09902308</strain>
    </source>
</reference>
<protein>
    <submittedName>
        <fullName evidence="1">Uncharacterized protein</fullName>
    </submittedName>
</protein>
<evidence type="ECO:0000313" key="1">
    <source>
        <dbReference type="EMBL" id="CPA94224.1"/>
    </source>
</evidence>
<name>A0A916LGB5_MYCTX</name>
<dbReference type="AlphaFoldDB" id="A0A916LGB5"/>
<dbReference type="EMBL" id="CSBK01003468">
    <property type="protein sequence ID" value="CPA94224.1"/>
    <property type="molecule type" value="Genomic_DNA"/>
</dbReference>
<sequence>MSPSKNPGSASTSSPALRTLIELRSSGEGFVVDTPDIWSLAFAVFR</sequence>
<dbReference type="Proteomes" id="UP000039021">
    <property type="component" value="Unassembled WGS sequence"/>
</dbReference>
<evidence type="ECO:0000313" key="2">
    <source>
        <dbReference type="Proteomes" id="UP000039021"/>
    </source>
</evidence>
<comment type="caution">
    <text evidence="1">The sequence shown here is derived from an EMBL/GenBank/DDBJ whole genome shotgun (WGS) entry which is preliminary data.</text>
</comment>